<dbReference type="SUPFAM" id="SSF63380">
    <property type="entry name" value="Riboflavin synthase domain-like"/>
    <property type="match status" value="1"/>
</dbReference>
<evidence type="ECO:0000313" key="9">
    <source>
        <dbReference type="EMBL" id="EPQ59389.1"/>
    </source>
</evidence>
<dbReference type="GO" id="GO:0005739">
    <property type="term" value="C:mitochondrion"/>
    <property type="evidence" value="ECO:0007669"/>
    <property type="project" value="TreeGrafter"/>
</dbReference>
<dbReference type="HOGENOM" id="CLU_003827_9_1_1"/>
<dbReference type="Proteomes" id="UP000030669">
    <property type="component" value="Unassembled WGS sequence"/>
</dbReference>
<feature type="transmembrane region" description="Helical" evidence="7">
    <location>
        <begin position="47"/>
        <end position="65"/>
    </location>
</feature>
<evidence type="ECO:0000313" key="10">
    <source>
        <dbReference type="Proteomes" id="UP000030669"/>
    </source>
</evidence>
<comment type="similarity">
    <text evidence="2">Belongs to the flavoprotein pyridine nucleotide cytochrome reductase family.</text>
</comment>
<reference evidence="9 10" key="1">
    <citation type="journal article" date="2012" name="Science">
        <title>The Paleozoic origin of enzymatic lignin decomposition reconstructed from 31 fungal genomes.</title>
        <authorList>
            <person name="Floudas D."/>
            <person name="Binder M."/>
            <person name="Riley R."/>
            <person name="Barry K."/>
            <person name="Blanchette R.A."/>
            <person name="Henrissat B."/>
            <person name="Martinez A.T."/>
            <person name="Otillar R."/>
            <person name="Spatafora J.W."/>
            <person name="Yadav J.S."/>
            <person name="Aerts A."/>
            <person name="Benoit I."/>
            <person name="Boyd A."/>
            <person name="Carlson A."/>
            <person name="Copeland A."/>
            <person name="Coutinho P.M."/>
            <person name="de Vries R.P."/>
            <person name="Ferreira P."/>
            <person name="Findley K."/>
            <person name="Foster B."/>
            <person name="Gaskell J."/>
            <person name="Glotzer D."/>
            <person name="Gorecki P."/>
            <person name="Heitman J."/>
            <person name="Hesse C."/>
            <person name="Hori C."/>
            <person name="Igarashi K."/>
            <person name="Jurgens J.A."/>
            <person name="Kallen N."/>
            <person name="Kersten P."/>
            <person name="Kohler A."/>
            <person name="Kuees U."/>
            <person name="Kumar T.K.A."/>
            <person name="Kuo A."/>
            <person name="LaButti K."/>
            <person name="Larrondo L.F."/>
            <person name="Lindquist E."/>
            <person name="Ling A."/>
            <person name="Lombard V."/>
            <person name="Lucas S."/>
            <person name="Lundell T."/>
            <person name="Martin R."/>
            <person name="McLaughlin D.J."/>
            <person name="Morgenstern I."/>
            <person name="Morin E."/>
            <person name="Murat C."/>
            <person name="Nagy L.G."/>
            <person name="Nolan M."/>
            <person name="Ohm R.A."/>
            <person name="Patyshakuliyeva A."/>
            <person name="Rokas A."/>
            <person name="Ruiz-Duenas F.J."/>
            <person name="Sabat G."/>
            <person name="Salamov A."/>
            <person name="Samejima M."/>
            <person name="Schmutz J."/>
            <person name="Slot J.C."/>
            <person name="St John F."/>
            <person name="Stenlid J."/>
            <person name="Sun H."/>
            <person name="Sun S."/>
            <person name="Syed K."/>
            <person name="Tsang A."/>
            <person name="Wiebenga A."/>
            <person name="Young D."/>
            <person name="Pisabarro A."/>
            <person name="Eastwood D.C."/>
            <person name="Martin F."/>
            <person name="Cullen D."/>
            <person name="Grigoriev I.V."/>
            <person name="Hibbett D.S."/>
        </authorList>
    </citation>
    <scope>NUCLEOTIDE SEQUENCE [LARGE SCALE GENOMIC DNA]</scope>
    <source>
        <strain evidence="9 10">ATCC 11539</strain>
    </source>
</reference>
<evidence type="ECO:0000256" key="2">
    <source>
        <dbReference type="ARBA" id="ARBA00006105"/>
    </source>
</evidence>
<proteinExistence type="inferred from homology"/>
<dbReference type="AlphaFoldDB" id="S7S0Y1"/>
<dbReference type="GeneID" id="19308129"/>
<dbReference type="SUPFAM" id="SSF52343">
    <property type="entry name" value="Ferredoxin reductase-like, C-terminal NADP-linked domain"/>
    <property type="match status" value="1"/>
</dbReference>
<sequence length="365" mass="40635">MSWVCRSSLKLFPPARAFHASTIRKASGSASPQYNIQQLNRARRRGVYVWVAVGLSSSIYLFWPAKSRAAPTKSNASLSPSYFTPAKVTLSEPTGPDTKLIELTFPPHLLKNLNDSCAFHPIWSICIKDDDIQVERPYTPLEGIDQDGRMKFWVKKYSSGEVGRWLHSRKIGDSIEIRGPVTTWSWKDNEWDEVVMISGGTGITPFYQLLHHVFDKEPSIASSKTHFTLLHSSRAADQLPPSSMLQTLHNYTQSQPKSFSLRLFVDSRPSGVHSTKNQIPLSEGRIGKSEIQQALSRTSSQSWGKIFGSSTSESDASQRKVLFLVCGPDQMISAIAGPFGRNLTQGDVGGFLGELGYKSEQVWKL</sequence>
<keyword evidence="10" id="KW-1185">Reference proteome</keyword>
<dbReference type="InterPro" id="IPR017938">
    <property type="entry name" value="Riboflavin_synthase-like_b-brl"/>
</dbReference>
<dbReference type="InterPro" id="IPR017927">
    <property type="entry name" value="FAD-bd_FR_type"/>
</dbReference>
<dbReference type="InterPro" id="IPR039261">
    <property type="entry name" value="FNR_nucleotide-bd"/>
</dbReference>
<dbReference type="PROSITE" id="PS51384">
    <property type="entry name" value="FAD_FR"/>
    <property type="match status" value="1"/>
</dbReference>
<comment type="cofactor">
    <cofactor evidence="1 6">
        <name>FAD</name>
        <dbReference type="ChEBI" id="CHEBI:57692"/>
    </cofactor>
</comment>
<dbReference type="RefSeq" id="XP_007862396.1">
    <property type="nucleotide sequence ID" value="XM_007864205.1"/>
</dbReference>
<dbReference type="STRING" id="670483.S7S0Y1"/>
<evidence type="ECO:0000259" key="8">
    <source>
        <dbReference type="PROSITE" id="PS51384"/>
    </source>
</evidence>
<dbReference type="InterPro" id="IPR001433">
    <property type="entry name" value="OxRdtase_FAD/NAD-bd"/>
</dbReference>
<evidence type="ECO:0000256" key="1">
    <source>
        <dbReference type="ARBA" id="ARBA00001974"/>
    </source>
</evidence>
<keyword evidence="7" id="KW-0812">Transmembrane</keyword>
<keyword evidence="3 6" id="KW-0285">Flavoprotein</keyword>
<dbReference type="EMBL" id="KB469297">
    <property type="protein sequence ID" value="EPQ59389.1"/>
    <property type="molecule type" value="Genomic_DNA"/>
</dbReference>
<feature type="binding site" evidence="6">
    <location>
        <position position="137"/>
    </location>
    <ligand>
        <name>FAD</name>
        <dbReference type="ChEBI" id="CHEBI:57692"/>
    </ligand>
</feature>
<dbReference type="OMA" id="VKQPEIM"/>
<dbReference type="Gene3D" id="3.40.50.80">
    <property type="entry name" value="Nucleotide-binding domain of ferredoxin-NADP reductase (FNR) module"/>
    <property type="match status" value="1"/>
</dbReference>
<feature type="binding site" evidence="6">
    <location>
        <position position="204"/>
    </location>
    <ligand>
        <name>FAD</name>
        <dbReference type="ChEBI" id="CHEBI:57692"/>
    </ligand>
</feature>
<dbReference type="PANTHER" id="PTHR19370">
    <property type="entry name" value="NADH-CYTOCHROME B5 REDUCTASE"/>
    <property type="match status" value="1"/>
</dbReference>
<evidence type="ECO:0000256" key="7">
    <source>
        <dbReference type="SAM" id="Phobius"/>
    </source>
</evidence>
<keyword evidence="7" id="KW-1133">Transmembrane helix</keyword>
<dbReference type="OrthoDB" id="432685at2759"/>
<dbReference type="KEGG" id="gtr:GLOTRDRAFT_70780"/>
<dbReference type="eggNOG" id="KOG0534">
    <property type="taxonomic scope" value="Eukaryota"/>
</dbReference>
<dbReference type="GO" id="GO:0016491">
    <property type="term" value="F:oxidoreductase activity"/>
    <property type="evidence" value="ECO:0007669"/>
    <property type="project" value="UniProtKB-KW"/>
</dbReference>
<gene>
    <name evidence="9" type="ORF">GLOTRDRAFT_70780</name>
</gene>
<keyword evidence="5" id="KW-0560">Oxidoreductase</keyword>
<feature type="binding site" evidence="6">
    <location>
        <position position="136"/>
    </location>
    <ligand>
        <name>FAD</name>
        <dbReference type="ChEBI" id="CHEBI:57692"/>
    </ligand>
</feature>
<dbReference type="Pfam" id="PF00970">
    <property type="entry name" value="FAD_binding_6"/>
    <property type="match status" value="1"/>
</dbReference>
<evidence type="ECO:0000256" key="6">
    <source>
        <dbReference type="PIRSR" id="PIRSR601834-1"/>
    </source>
</evidence>
<accession>S7S0Y1</accession>
<dbReference type="Pfam" id="PF00175">
    <property type="entry name" value="NAD_binding_1"/>
    <property type="match status" value="1"/>
</dbReference>
<evidence type="ECO:0000256" key="3">
    <source>
        <dbReference type="ARBA" id="ARBA00022630"/>
    </source>
</evidence>
<dbReference type="InterPro" id="IPR001834">
    <property type="entry name" value="CBR-like"/>
</dbReference>
<keyword evidence="7" id="KW-0472">Membrane</keyword>
<dbReference type="CDD" id="cd06183">
    <property type="entry name" value="cyt_b5_reduct_like"/>
    <property type="match status" value="1"/>
</dbReference>
<keyword evidence="4 6" id="KW-0274">FAD</keyword>
<dbReference type="PRINTS" id="PR00406">
    <property type="entry name" value="CYTB5RDTASE"/>
</dbReference>
<dbReference type="InterPro" id="IPR008333">
    <property type="entry name" value="Cbr1-like_FAD-bd_dom"/>
</dbReference>
<name>S7S0Y1_GLOTA</name>
<feature type="binding site" evidence="6">
    <location>
        <position position="138"/>
    </location>
    <ligand>
        <name>FAD</name>
        <dbReference type="ChEBI" id="CHEBI:57692"/>
    </ligand>
</feature>
<protein>
    <submittedName>
        <fullName evidence="9">Ferredoxin reductase-like protein</fullName>
    </submittedName>
</protein>
<dbReference type="PANTHER" id="PTHR19370:SF189">
    <property type="entry name" value="CYTOCHROME C MITOCHONDRIAL IMPORT FACTOR CYC2"/>
    <property type="match status" value="1"/>
</dbReference>
<feature type="binding site" evidence="6">
    <location>
        <position position="155"/>
    </location>
    <ligand>
        <name>FAD</name>
        <dbReference type="ChEBI" id="CHEBI:57692"/>
    </ligand>
</feature>
<feature type="binding site" evidence="6">
    <location>
        <position position="162"/>
    </location>
    <ligand>
        <name>FAD</name>
        <dbReference type="ChEBI" id="CHEBI:57692"/>
    </ligand>
</feature>
<feature type="domain" description="FAD-binding FR-type" evidence="8">
    <location>
        <begin position="81"/>
        <end position="187"/>
    </location>
</feature>
<dbReference type="Gene3D" id="2.40.30.10">
    <property type="entry name" value="Translation factors"/>
    <property type="match status" value="1"/>
</dbReference>
<organism evidence="9 10">
    <name type="scientific">Gloeophyllum trabeum (strain ATCC 11539 / FP-39264 / Madison 617)</name>
    <name type="common">Brown rot fungus</name>
    <dbReference type="NCBI Taxonomy" id="670483"/>
    <lineage>
        <taxon>Eukaryota</taxon>
        <taxon>Fungi</taxon>
        <taxon>Dikarya</taxon>
        <taxon>Basidiomycota</taxon>
        <taxon>Agaricomycotina</taxon>
        <taxon>Agaricomycetes</taxon>
        <taxon>Gloeophyllales</taxon>
        <taxon>Gloeophyllaceae</taxon>
        <taxon>Gloeophyllum</taxon>
    </lineage>
</organism>
<evidence type="ECO:0000256" key="4">
    <source>
        <dbReference type="ARBA" id="ARBA00022827"/>
    </source>
</evidence>
<evidence type="ECO:0000256" key="5">
    <source>
        <dbReference type="ARBA" id="ARBA00023002"/>
    </source>
</evidence>